<gene>
    <name evidence="2" type="ORF">QFZ36_002642</name>
</gene>
<sequence>MSRFSPKPRVLALAAAFLLSVTLAGCGTTHPPTEAASSKDKTLVQEAERVMQVTSVHQTTGMTLLEGPTFGPDGNLYLVDVTAPPVRPKCCA</sequence>
<organism evidence="2 3">
    <name type="scientific">Pseudarthrobacter siccitolerans</name>
    <dbReference type="NCBI Taxonomy" id="861266"/>
    <lineage>
        <taxon>Bacteria</taxon>
        <taxon>Bacillati</taxon>
        <taxon>Actinomycetota</taxon>
        <taxon>Actinomycetes</taxon>
        <taxon>Micrococcales</taxon>
        <taxon>Micrococcaceae</taxon>
        <taxon>Pseudarthrobacter</taxon>
    </lineage>
</organism>
<keyword evidence="3" id="KW-1185">Reference proteome</keyword>
<reference evidence="2 3" key="1">
    <citation type="submission" date="2023-07" db="EMBL/GenBank/DDBJ databases">
        <title>Comparative genomics of wheat-associated soil bacteria to identify genetic determinants of phenazine resistance.</title>
        <authorList>
            <person name="Mouncey N."/>
        </authorList>
    </citation>
    <scope>NUCLEOTIDE SEQUENCE [LARGE SCALE GENOMIC DNA]</scope>
    <source>
        <strain evidence="2 3">W1I3</strain>
    </source>
</reference>
<keyword evidence="1" id="KW-0732">Signal</keyword>
<comment type="caution">
    <text evidence="2">The sequence shown here is derived from an EMBL/GenBank/DDBJ whole genome shotgun (WGS) entry which is preliminary data.</text>
</comment>
<evidence type="ECO:0000313" key="3">
    <source>
        <dbReference type="Proteomes" id="UP001236806"/>
    </source>
</evidence>
<dbReference type="PROSITE" id="PS51257">
    <property type="entry name" value="PROKAR_LIPOPROTEIN"/>
    <property type="match status" value="1"/>
</dbReference>
<name>A0ABU0PPB2_9MICC</name>
<feature type="chain" id="PRO_5045999285" evidence="1">
    <location>
        <begin position="27"/>
        <end position="92"/>
    </location>
</feature>
<dbReference type="EMBL" id="JAUSXB010000001">
    <property type="protein sequence ID" value="MDQ0675081.1"/>
    <property type="molecule type" value="Genomic_DNA"/>
</dbReference>
<dbReference type="Proteomes" id="UP001236806">
    <property type="component" value="Unassembled WGS sequence"/>
</dbReference>
<evidence type="ECO:0000256" key="1">
    <source>
        <dbReference type="SAM" id="SignalP"/>
    </source>
</evidence>
<protein>
    <submittedName>
        <fullName evidence="2">ABC-type uncharacterized transport system auxiliary subunit</fullName>
    </submittedName>
</protein>
<accession>A0ABU0PPB2</accession>
<evidence type="ECO:0000313" key="2">
    <source>
        <dbReference type="EMBL" id="MDQ0675081.1"/>
    </source>
</evidence>
<feature type="signal peptide" evidence="1">
    <location>
        <begin position="1"/>
        <end position="26"/>
    </location>
</feature>
<proteinExistence type="predicted"/>